<keyword evidence="3" id="KW-1185">Reference proteome</keyword>
<dbReference type="Gene3D" id="3.40.630.30">
    <property type="match status" value="1"/>
</dbReference>
<dbReference type="InterPro" id="IPR016181">
    <property type="entry name" value="Acyl_CoA_acyltransferase"/>
</dbReference>
<dbReference type="InterPro" id="IPR000182">
    <property type="entry name" value="GNAT_dom"/>
</dbReference>
<gene>
    <name evidence="2" type="ORF">WKW77_21700</name>
</gene>
<dbReference type="Proteomes" id="UP001365846">
    <property type="component" value="Unassembled WGS sequence"/>
</dbReference>
<dbReference type="InterPro" id="IPR051531">
    <property type="entry name" value="N-acetyltransferase"/>
</dbReference>
<evidence type="ECO:0000259" key="1">
    <source>
        <dbReference type="PROSITE" id="PS51186"/>
    </source>
</evidence>
<dbReference type="SUPFAM" id="SSF55729">
    <property type="entry name" value="Acyl-CoA N-acyltransferases (Nat)"/>
    <property type="match status" value="1"/>
</dbReference>
<comment type="caution">
    <text evidence="2">The sequence shown here is derived from an EMBL/GenBank/DDBJ whole genome shotgun (WGS) entry which is preliminary data.</text>
</comment>
<name>A0ABU8VJR2_9BURK</name>
<dbReference type="PROSITE" id="PS51186">
    <property type="entry name" value="GNAT"/>
    <property type="match status" value="1"/>
</dbReference>
<sequence>MVASIEFETERLRARRWQGGDREPFAALNADPRVMAFFQAPLSRAESDAMVDRIEAGFDERGWDLWAVEERAGGAFIGFVGLSVPRADLPCSPCVEVGWRLARAFWGRGYATEAARGALRVGFERLGLPEIVSFTAARNLPSEAVMKRLGMAADGTFEHPRMAVGHPLRLHVLYRLRREAWLASGERERPFELRVS</sequence>
<dbReference type="PANTHER" id="PTHR43792:SF1">
    <property type="entry name" value="N-ACETYLTRANSFERASE DOMAIN-CONTAINING PROTEIN"/>
    <property type="match status" value="1"/>
</dbReference>
<reference evidence="2 3" key="1">
    <citation type="submission" date="2024-03" db="EMBL/GenBank/DDBJ databases">
        <title>Novel species of the genus Variovorax.</title>
        <authorList>
            <person name="Liu Q."/>
            <person name="Xin Y.-H."/>
        </authorList>
    </citation>
    <scope>NUCLEOTIDE SEQUENCE [LARGE SCALE GENOMIC DNA]</scope>
    <source>
        <strain evidence="2 3">KACC 18899</strain>
    </source>
</reference>
<evidence type="ECO:0000313" key="2">
    <source>
        <dbReference type="EMBL" id="MEJ8813716.1"/>
    </source>
</evidence>
<dbReference type="EMBL" id="JBBKZU010000010">
    <property type="protein sequence ID" value="MEJ8813716.1"/>
    <property type="molecule type" value="Genomic_DNA"/>
</dbReference>
<dbReference type="RefSeq" id="WP_340358957.1">
    <property type="nucleotide sequence ID" value="NZ_JBBKZU010000010.1"/>
</dbReference>
<feature type="domain" description="N-acetyltransferase" evidence="1">
    <location>
        <begin position="12"/>
        <end position="179"/>
    </location>
</feature>
<accession>A0ABU8VJR2</accession>
<dbReference type="PANTHER" id="PTHR43792">
    <property type="entry name" value="GNAT FAMILY, PUTATIVE (AFU_ORTHOLOGUE AFUA_3G00765)-RELATED-RELATED"/>
    <property type="match status" value="1"/>
</dbReference>
<evidence type="ECO:0000313" key="3">
    <source>
        <dbReference type="Proteomes" id="UP001365846"/>
    </source>
</evidence>
<proteinExistence type="predicted"/>
<dbReference type="Pfam" id="PF13302">
    <property type="entry name" value="Acetyltransf_3"/>
    <property type="match status" value="1"/>
</dbReference>
<organism evidence="2 3">
    <name type="scientific">Variovorax ureilyticus</name>
    <dbReference type="NCBI Taxonomy" id="1836198"/>
    <lineage>
        <taxon>Bacteria</taxon>
        <taxon>Pseudomonadati</taxon>
        <taxon>Pseudomonadota</taxon>
        <taxon>Betaproteobacteria</taxon>
        <taxon>Burkholderiales</taxon>
        <taxon>Comamonadaceae</taxon>
        <taxon>Variovorax</taxon>
    </lineage>
</organism>
<protein>
    <submittedName>
        <fullName evidence="2">GNAT family N-acetyltransferase</fullName>
    </submittedName>
</protein>